<feature type="region of interest" description="Disordered" evidence="1">
    <location>
        <begin position="272"/>
        <end position="310"/>
    </location>
</feature>
<name>Q84Z99_ORYSJ</name>
<dbReference type="AlphaFoldDB" id="Q84Z99"/>
<dbReference type="EMBL" id="AP005411">
    <property type="protein sequence ID" value="BAD10328.1"/>
    <property type="molecule type" value="Genomic_DNA"/>
</dbReference>
<feature type="compositionally biased region" description="Gly residues" evidence="1">
    <location>
        <begin position="104"/>
        <end position="114"/>
    </location>
</feature>
<feature type="region of interest" description="Disordered" evidence="1">
    <location>
        <begin position="90"/>
        <end position="256"/>
    </location>
</feature>
<dbReference type="EMBL" id="AP004623">
    <property type="protein sequence ID" value="BAC56007.1"/>
    <property type="molecule type" value="Genomic_DNA"/>
</dbReference>
<organism evidence="2 4">
    <name type="scientific">Oryza sativa subsp. japonica</name>
    <name type="common">Rice</name>
    <dbReference type="NCBI Taxonomy" id="39947"/>
    <lineage>
        <taxon>Eukaryota</taxon>
        <taxon>Viridiplantae</taxon>
        <taxon>Streptophyta</taxon>
        <taxon>Embryophyta</taxon>
        <taxon>Tracheophyta</taxon>
        <taxon>Spermatophyta</taxon>
        <taxon>Magnoliopsida</taxon>
        <taxon>Liliopsida</taxon>
        <taxon>Poales</taxon>
        <taxon>Poaceae</taxon>
        <taxon>BOP clade</taxon>
        <taxon>Oryzoideae</taxon>
        <taxon>Oryzeae</taxon>
        <taxon>Oryzinae</taxon>
        <taxon>Oryza</taxon>
        <taxon>Oryza sativa</taxon>
    </lineage>
</organism>
<feature type="compositionally biased region" description="Basic and acidic residues" evidence="1">
    <location>
        <begin position="196"/>
        <end position="206"/>
    </location>
</feature>
<evidence type="ECO:0000313" key="4">
    <source>
        <dbReference type="Proteomes" id="UP000000763"/>
    </source>
</evidence>
<evidence type="ECO:0000313" key="2">
    <source>
        <dbReference type="EMBL" id="BAC56007.1"/>
    </source>
</evidence>
<accession>Q84Z99</accession>
<reference evidence="2" key="1">
    <citation type="submission" date="2002-01" db="EMBL/GenBank/DDBJ databases">
        <title>Oryza sativa nipponbare(GA3) genomic DNA, chromosome 8, PAC clone:P0705A05.</title>
        <authorList>
            <person name="Sasaki T."/>
            <person name="Matsumoto T."/>
            <person name="Yamamoto K."/>
        </authorList>
    </citation>
    <scope>NUCLEOTIDE SEQUENCE</scope>
</reference>
<reference evidence="4" key="4">
    <citation type="journal article" date="2008" name="Nucleic Acids Res.">
        <title>The rice annotation project database (RAP-DB): 2008 update.</title>
        <authorList>
            <consortium name="The rice annotation project (RAP)"/>
        </authorList>
    </citation>
    <scope>GENOME REANNOTATION</scope>
    <source>
        <strain evidence="4">cv. Nipponbare</strain>
    </source>
</reference>
<evidence type="ECO:0000256" key="1">
    <source>
        <dbReference type="SAM" id="MobiDB-lite"/>
    </source>
</evidence>
<proteinExistence type="predicted"/>
<feature type="compositionally biased region" description="Basic and acidic residues" evidence="1">
    <location>
        <begin position="277"/>
        <end position="310"/>
    </location>
</feature>
<sequence length="310" mass="32379">MRRLEESYTTSPAVAHAGLWGGVAPAERGGSRGYGATEVERGNGAVAEFARAAAKLAVAAEQCGGDPSDGKRRPEFAGVWRRVGVAWGERGRECRQKEKRGGELGDGFYRGGKVGNDPSALDFAGDVGKERGKVGEDSIREAAERGGRRRARSGGAERGGRQRLGATWPSEAGGGGRGAAGRSEARSVADGGGRGATDRGGRRRDFIPGPTSLSSSRPANHPGKRLSPLLLPPGARRSTATMDAGSGWWNQAPHSSSAIDELGQRIAAAFSFPSFRRASEESRQERSRGGGRSERSGDGGGREERRAAAG</sequence>
<feature type="compositionally biased region" description="Basic and acidic residues" evidence="1">
    <location>
        <begin position="90"/>
        <end position="103"/>
    </location>
</feature>
<evidence type="ECO:0000313" key="3">
    <source>
        <dbReference type="EMBL" id="BAD10328.1"/>
    </source>
</evidence>
<gene>
    <name evidence="2" type="primary">P0705A05.130</name>
    <name evidence="3" type="ORF">OSJNBa0044E16.14</name>
</gene>
<reference evidence="3" key="2">
    <citation type="submission" date="2002-06" db="EMBL/GenBank/DDBJ databases">
        <title>Oryza sativa nipponbare(GA3) genomic DNA, chromosome 8, BAC clone:OSJNBa0044E16.</title>
        <authorList>
            <person name="Sasaki T."/>
            <person name="Matsumoto T."/>
            <person name="Katayose Y."/>
        </authorList>
    </citation>
    <scope>NUCLEOTIDE SEQUENCE</scope>
</reference>
<protein>
    <submittedName>
        <fullName evidence="2">Uncharacterized protein</fullName>
    </submittedName>
</protein>
<dbReference type="Proteomes" id="UP000000763">
    <property type="component" value="Chromosome 8"/>
</dbReference>
<reference evidence="4" key="3">
    <citation type="journal article" date="2005" name="Nature">
        <title>The map-based sequence of the rice genome.</title>
        <authorList>
            <consortium name="International rice genome sequencing project (IRGSP)"/>
            <person name="Matsumoto T."/>
            <person name="Wu J."/>
            <person name="Kanamori H."/>
            <person name="Katayose Y."/>
            <person name="Fujisawa M."/>
            <person name="Namiki N."/>
            <person name="Mizuno H."/>
            <person name="Yamamoto K."/>
            <person name="Antonio B.A."/>
            <person name="Baba T."/>
            <person name="Sakata K."/>
            <person name="Nagamura Y."/>
            <person name="Aoki H."/>
            <person name="Arikawa K."/>
            <person name="Arita K."/>
            <person name="Bito T."/>
            <person name="Chiden Y."/>
            <person name="Fujitsuka N."/>
            <person name="Fukunaka R."/>
            <person name="Hamada M."/>
            <person name="Harada C."/>
            <person name="Hayashi A."/>
            <person name="Hijishita S."/>
            <person name="Honda M."/>
            <person name="Hosokawa S."/>
            <person name="Ichikawa Y."/>
            <person name="Idonuma A."/>
            <person name="Iijima M."/>
            <person name="Ikeda M."/>
            <person name="Ikeno M."/>
            <person name="Ito K."/>
            <person name="Ito S."/>
            <person name="Ito T."/>
            <person name="Ito Y."/>
            <person name="Ito Y."/>
            <person name="Iwabuchi A."/>
            <person name="Kamiya K."/>
            <person name="Karasawa W."/>
            <person name="Kurita K."/>
            <person name="Katagiri S."/>
            <person name="Kikuta A."/>
            <person name="Kobayashi H."/>
            <person name="Kobayashi N."/>
            <person name="Machita K."/>
            <person name="Maehara T."/>
            <person name="Masukawa M."/>
            <person name="Mizubayashi T."/>
            <person name="Mukai Y."/>
            <person name="Nagasaki H."/>
            <person name="Nagata Y."/>
            <person name="Naito S."/>
            <person name="Nakashima M."/>
            <person name="Nakama Y."/>
            <person name="Nakamichi Y."/>
            <person name="Nakamura M."/>
            <person name="Meguro A."/>
            <person name="Negishi M."/>
            <person name="Ohta I."/>
            <person name="Ohta T."/>
            <person name="Okamoto M."/>
            <person name="Ono N."/>
            <person name="Saji S."/>
            <person name="Sakaguchi M."/>
            <person name="Sakai K."/>
            <person name="Shibata M."/>
            <person name="Shimokawa T."/>
            <person name="Song J."/>
            <person name="Takazaki Y."/>
            <person name="Terasawa K."/>
            <person name="Tsugane M."/>
            <person name="Tsuji K."/>
            <person name="Ueda S."/>
            <person name="Waki K."/>
            <person name="Yamagata H."/>
            <person name="Yamamoto M."/>
            <person name="Yamamoto S."/>
            <person name="Yamane H."/>
            <person name="Yoshiki S."/>
            <person name="Yoshihara R."/>
            <person name="Yukawa K."/>
            <person name="Zhong H."/>
            <person name="Yano M."/>
            <person name="Yuan Q."/>
            <person name="Ouyang S."/>
            <person name="Liu J."/>
            <person name="Jones K.M."/>
            <person name="Gansberger K."/>
            <person name="Moffat K."/>
            <person name="Hill J."/>
            <person name="Bera J."/>
            <person name="Fadrosh D."/>
            <person name="Jin S."/>
            <person name="Johri S."/>
            <person name="Kim M."/>
            <person name="Overton L."/>
            <person name="Reardon M."/>
            <person name="Tsitrin T."/>
            <person name="Vuong H."/>
            <person name="Weaver B."/>
            <person name="Ciecko A."/>
            <person name="Tallon L."/>
            <person name="Jackson J."/>
            <person name="Pai G."/>
            <person name="Aken S.V."/>
            <person name="Utterback T."/>
            <person name="Reidmuller S."/>
            <person name="Feldblyum T."/>
            <person name="Hsiao J."/>
            <person name="Zismann V."/>
            <person name="Iobst S."/>
            <person name="de Vazeille A.R."/>
            <person name="Buell C.R."/>
            <person name="Ying K."/>
            <person name="Li Y."/>
            <person name="Lu T."/>
            <person name="Huang Y."/>
            <person name="Zhao Q."/>
            <person name="Feng Q."/>
            <person name="Zhang L."/>
            <person name="Zhu J."/>
            <person name="Weng Q."/>
            <person name="Mu J."/>
            <person name="Lu Y."/>
            <person name="Fan D."/>
            <person name="Liu Y."/>
            <person name="Guan J."/>
            <person name="Zhang Y."/>
            <person name="Yu S."/>
            <person name="Liu X."/>
            <person name="Zhang Y."/>
            <person name="Hong G."/>
            <person name="Han B."/>
            <person name="Choisne N."/>
            <person name="Demange N."/>
            <person name="Orjeda G."/>
            <person name="Samain S."/>
            <person name="Cattolico L."/>
            <person name="Pelletier E."/>
            <person name="Couloux A."/>
            <person name="Segurens B."/>
            <person name="Wincker P."/>
            <person name="D'Hont A."/>
            <person name="Scarpelli C."/>
            <person name="Weissenbach J."/>
            <person name="Salanoubat M."/>
            <person name="Quetier F."/>
            <person name="Yu Y."/>
            <person name="Kim H.R."/>
            <person name="Rambo T."/>
            <person name="Currie J."/>
            <person name="Collura K."/>
            <person name="Luo M."/>
            <person name="Yang T."/>
            <person name="Ammiraju J.S.S."/>
            <person name="Engler F."/>
            <person name="Soderlund C."/>
            <person name="Wing R.A."/>
            <person name="Palmer L.E."/>
            <person name="de la Bastide M."/>
            <person name="Spiegel L."/>
            <person name="Nascimento L."/>
            <person name="Zutavern T."/>
            <person name="O'Shaughnessy A."/>
            <person name="Dike S."/>
            <person name="Dedhia N."/>
            <person name="Preston R."/>
            <person name="Balija V."/>
            <person name="McCombie W.R."/>
            <person name="Chow T."/>
            <person name="Chen H."/>
            <person name="Chung M."/>
            <person name="Chen C."/>
            <person name="Shaw J."/>
            <person name="Wu H."/>
            <person name="Hsiao K."/>
            <person name="Chao Y."/>
            <person name="Chu M."/>
            <person name="Cheng C."/>
            <person name="Hour A."/>
            <person name="Lee P."/>
            <person name="Lin S."/>
            <person name="Lin Y."/>
            <person name="Liou J."/>
            <person name="Liu S."/>
            <person name="Hsing Y."/>
            <person name="Raghuvanshi S."/>
            <person name="Mohanty A."/>
            <person name="Bharti A.K."/>
            <person name="Gaur A."/>
            <person name="Gupta V."/>
            <person name="Kumar D."/>
            <person name="Ravi V."/>
            <person name="Vij S."/>
            <person name="Kapur A."/>
            <person name="Khurana P."/>
            <person name="Khurana P."/>
            <person name="Khurana J.P."/>
            <person name="Tyagi A.K."/>
            <person name="Gaikwad K."/>
            <person name="Singh A."/>
            <person name="Dalal V."/>
            <person name="Srivastava S."/>
            <person name="Dixit A."/>
            <person name="Pal A.K."/>
            <person name="Ghazi I.A."/>
            <person name="Yadav M."/>
            <person name="Pandit A."/>
            <person name="Bhargava A."/>
            <person name="Sureshbabu K."/>
            <person name="Batra K."/>
            <person name="Sharma T.R."/>
            <person name="Mohapatra T."/>
            <person name="Singh N.K."/>
            <person name="Messing J."/>
            <person name="Nelson A.B."/>
            <person name="Fuks G."/>
            <person name="Kavchok S."/>
            <person name="Keizer G."/>
            <person name="Linton E."/>
            <person name="Llaca V."/>
            <person name="Song R."/>
            <person name="Tanyolac B."/>
            <person name="Young S."/>
            <person name="Ho-Il K."/>
            <person name="Hahn J.H."/>
            <person name="Sangsakoo G."/>
            <person name="Vanavichit A."/>
            <person name="de Mattos Luiz.A.T."/>
            <person name="Zimmer P.D."/>
            <person name="Malone G."/>
            <person name="Dellagostin O."/>
            <person name="de Oliveira A.C."/>
            <person name="Bevan M."/>
            <person name="Bancroft I."/>
            <person name="Minx P."/>
            <person name="Cordum H."/>
            <person name="Wilson R."/>
            <person name="Cheng Z."/>
            <person name="Jin W."/>
            <person name="Jiang J."/>
            <person name="Leong S.A."/>
            <person name="Iwama H."/>
            <person name="Gojobori T."/>
            <person name="Itoh T."/>
            <person name="Niimura Y."/>
            <person name="Fujii Y."/>
            <person name="Habara T."/>
            <person name="Sakai H."/>
            <person name="Sato Y."/>
            <person name="Wilson G."/>
            <person name="Kumar K."/>
            <person name="McCouch S."/>
            <person name="Juretic N."/>
            <person name="Hoen D."/>
            <person name="Wright S."/>
            <person name="Bruskiewich R."/>
            <person name="Bureau T."/>
            <person name="Miyao A."/>
            <person name="Hirochika H."/>
            <person name="Nishikawa T."/>
            <person name="Kadowaki K."/>
            <person name="Sugiura M."/>
            <person name="Burr B."/>
            <person name="Sasaki T."/>
        </authorList>
    </citation>
    <scope>NUCLEOTIDE SEQUENCE [LARGE SCALE GENOMIC DNA]</scope>
    <source>
        <strain evidence="4">cv. Nipponbare</strain>
    </source>
</reference>
<feature type="compositionally biased region" description="Basic and acidic residues" evidence="1">
    <location>
        <begin position="127"/>
        <end position="146"/>
    </location>
</feature>